<reference evidence="3" key="1">
    <citation type="submission" date="2019-08" db="EMBL/GenBank/DDBJ databases">
        <authorList>
            <person name="Kucharzyk K."/>
            <person name="Murdoch R.W."/>
            <person name="Higgins S."/>
            <person name="Loffler F."/>
        </authorList>
    </citation>
    <scope>NUCLEOTIDE SEQUENCE</scope>
</reference>
<name>A0A644T9E5_9ZZZZ</name>
<dbReference type="AlphaFoldDB" id="A0A644T9E5"/>
<dbReference type="GO" id="GO:0047429">
    <property type="term" value="F:nucleoside triphosphate diphosphatase activity"/>
    <property type="evidence" value="ECO:0007669"/>
    <property type="project" value="InterPro"/>
</dbReference>
<comment type="caution">
    <text evidence="3">The sequence shown here is derived from an EMBL/GenBank/DDBJ whole genome shotgun (WGS) entry which is preliminary data.</text>
</comment>
<dbReference type="InterPro" id="IPR003697">
    <property type="entry name" value="Maf-like"/>
</dbReference>
<dbReference type="InterPro" id="IPR029001">
    <property type="entry name" value="ITPase-like_fam"/>
</dbReference>
<evidence type="ECO:0000256" key="1">
    <source>
        <dbReference type="ARBA" id="ARBA00001968"/>
    </source>
</evidence>
<dbReference type="Gene3D" id="3.90.950.10">
    <property type="match status" value="1"/>
</dbReference>
<dbReference type="EMBL" id="VSSQ01000021">
    <property type="protein sequence ID" value="MPL63409.1"/>
    <property type="molecule type" value="Genomic_DNA"/>
</dbReference>
<evidence type="ECO:0000313" key="3">
    <source>
        <dbReference type="EMBL" id="MPL63409.1"/>
    </source>
</evidence>
<evidence type="ECO:0000256" key="2">
    <source>
        <dbReference type="ARBA" id="ARBA00022801"/>
    </source>
</evidence>
<dbReference type="CDD" id="cd00555">
    <property type="entry name" value="Maf"/>
    <property type="match status" value="1"/>
</dbReference>
<dbReference type="NCBIfam" id="TIGR00172">
    <property type="entry name" value="maf"/>
    <property type="match status" value="1"/>
</dbReference>
<gene>
    <name evidence="3" type="primary">maf_3</name>
    <name evidence="3" type="ORF">SDC9_09036</name>
</gene>
<protein>
    <submittedName>
        <fullName evidence="3">Septum formation protein Maf</fullName>
    </submittedName>
</protein>
<dbReference type="Pfam" id="PF02545">
    <property type="entry name" value="Maf"/>
    <property type="match status" value="1"/>
</dbReference>
<keyword evidence="2" id="KW-0378">Hydrolase</keyword>
<sequence length="189" mass="20362">MAIVLASASPRRRELLAQIGCGFTVVTSDIIEDNTQDIPPEQLVILQAKIKAQSVAAVVDRHDIVIGADTIVVLDGQVYGKPKDTHDAKCMLFSLSGREHKVITGIAVVTRDILLTDYEVTTVKMAELTAEDIQRYVISGEPMDKAGAYAIQGKGAVFIERIDGCYSNVVGMPLRKLAKLLAKVGVSVP</sequence>
<accession>A0A644T9E5</accession>
<dbReference type="PIRSF" id="PIRSF006305">
    <property type="entry name" value="Maf"/>
    <property type="match status" value="1"/>
</dbReference>
<comment type="cofactor">
    <cofactor evidence="1">
        <name>a divalent metal cation</name>
        <dbReference type="ChEBI" id="CHEBI:60240"/>
    </cofactor>
</comment>
<organism evidence="3">
    <name type="scientific">bioreactor metagenome</name>
    <dbReference type="NCBI Taxonomy" id="1076179"/>
    <lineage>
        <taxon>unclassified sequences</taxon>
        <taxon>metagenomes</taxon>
        <taxon>ecological metagenomes</taxon>
    </lineage>
</organism>
<dbReference type="PANTHER" id="PTHR43213">
    <property type="entry name" value="BIFUNCTIONAL DTTP/UTP PYROPHOSPHATASE/METHYLTRANSFERASE PROTEIN-RELATED"/>
    <property type="match status" value="1"/>
</dbReference>
<dbReference type="PANTHER" id="PTHR43213:SF5">
    <property type="entry name" value="BIFUNCTIONAL DTTP_UTP PYROPHOSPHATASE_METHYLTRANSFERASE PROTEIN-RELATED"/>
    <property type="match status" value="1"/>
</dbReference>
<dbReference type="SUPFAM" id="SSF52972">
    <property type="entry name" value="ITPase-like"/>
    <property type="match status" value="1"/>
</dbReference>
<proteinExistence type="inferred from homology"/>
<dbReference type="HAMAP" id="MF_00528">
    <property type="entry name" value="Maf"/>
    <property type="match status" value="1"/>
</dbReference>